<dbReference type="RefSeq" id="WP_157113871.1">
    <property type="nucleotide sequence ID" value="NZ_JAAXOS010000011.1"/>
</dbReference>
<protein>
    <submittedName>
        <fullName evidence="1">Uncharacterized protein</fullName>
    </submittedName>
</protein>
<dbReference type="EMBL" id="JAAXOS010000011">
    <property type="protein sequence ID" value="NKY28960.1"/>
    <property type="molecule type" value="Genomic_DNA"/>
</dbReference>
<evidence type="ECO:0000313" key="2">
    <source>
        <dbReference type="Proteomes" id="UP000540698"/>
    </source>
</evidence>
<evidence type="ECO:0000313" key="1">
    <source>
        <dbReference type="EMBL" id="NKY28960.1"/>
    </source>
</evidence>
<dbReference type="Proteomes" id="UP000540698">
    <property type="component" value="Unassembled WGS sequence"/>
</dbReference>
<name>A0A7X6R4X6_9NOCA</name>
<reference evidence="1 2" key="1">
    <citation type="submission" date="2020-04" db="EMBL/GenBank/DDBJ databases">
        <title>MicrobeNet Type strains.</title>
        <authorList>
            <person name="Nicholson A.C."/>
        </authorList>
    </citation>
    <scope>NUCLEOTIDE SEQUENCE [LARGE SCALE GENOMIC DNA]</scope>
    <source>
        <strain evidence="1 2">DSM 44956</strain>
    </source>
</reference>
<sequence>MAAERHEEAVVGFRPAAGRTLPSAARLTRSWLAARTMAAYCRGHRLPGRVLAERGTLGNSVAQAFVADGVQVGHRPAEAPVTAPRTAEVPR</sequence>
<accession>A0A7X6R4X6</accession>
<organism evidence="1 2">
    <name type="scientific">Nocardia gamkensis</name>
    <dbReference type="NCBI Taxonomy" id="352869"/>
    <lineage>
        <taxon>Bacteria</taxon>
        <taxon>Bacillati</taxon>
        <taxon>Actinomycetota</taxon>
        <taxon>Actinomycetes</taxon>
        <taxon>Mycobacteriales</taxon>
        <taxon>Nocardiaceae</taxon>
        <taxon>Nocardia</taxon>
    </lineage>
</organism>
<gene>
    <name evidence="1" type="ORF">HGB38_22475</name>
</gene>
<proteinExistence type="predicted"/>
<comment type="caution">
    <text evidence="1">The sequence shown here is derived from an EMBL/GenBank/DDBJ whole genome shotgun (WGS) entry which is preliminary data.</text>
</comment>
<dbReference type="AlphaFoldDB" id="A0A7X6R4X6"/>
<keyword evidence="2" id="KW-1185">Reference proteome</keyword>